<reference evidence="3 4" key="1">
    <citation type="journal article" date="2010" name="Nature">
        <title>The sequence and de novo assembly of the giant panda genome.</title>
        <authorList>
            <person name="Li R."/>
            <person name="Fan W."/>
            <person name="Tian G."/>
            <person name="Zhu H."/>
            <person name="He L."/>
            <person name="Cai J."/>
            <person name="Huang Q."/>
            <person name="Cai Q."/>
            <person name="Li B."/>
            <person name="Bai Y."/>
            <person name="Zhang Z."/>
            <person name="Zhang Y."/>
            <person name="Wang W."/>
            <person name="Li J."/>
            <person name="Wei F."/>
            <person name="Li H."/>
            <person name="Jian M."/>
            <person name="Li J."/>
            <person name="Zhang Z."/>
            <person name="Nielsen R."/>
            <person name="Li D."/>
            <person name="Gu W."/>
            <person name="Yang Z."/>
            <person name="Xuan Z."/>
            <person name="Ryder O.A."/>
            <person name="Leung F.C."/>
            <person name="Zhou Y."/>
            <person name="Cao J."/>
            <person name="Sun X."/>
            <person name="Fu Y."/>
            <person name="Fang X."/>
            <person name="Guo X."/>
            <person name="Wang B."/>
            <person name="Hou R."/>
            <person name="Shen F."/>
            <person name="Mu B."/>
            <person name="Ni P."/>
            <person name="Lin R."/>
            <person name="Qian W."/>
            <person name="Wang G."/>
            <person name="Yu C."/>
            <person name="Nie W."/>
            <person name="Wang J."/>
            <person name="Wu Z."/>
            <person name="Liang H."/>
            <person name="Min J."/>
            <person name="Wu Q."/>
            <person name="Cheng S."/>
            <person name="Ruan J."/>
            <person name="Wang M."/>
            <person name="Shi Z."/>
            <person name="Wen M."/>
            <person name="Liu B."/>
            <person name="Ren X."/>
            <person name="Zheng H."/>
            <person name="Dong D."/>
            <person name="Cook K."/>
            <person name="Shan G."/>
            <person name="Zhang H."/>
            <person name="Kosiol C."/>
            <person name="Xie X."/>
            <person name="Lu Z."/>
            <person name="Zheng H."/>
            <person name="Li Y."/>
            <person name="Steiner C.C."/>
            <person name="Lam T.T."/>
            <person name="Lin S."/>
            <person name="Zhang Q."/>
            <person name="Li G."/>
            <person name="Tian J."/>
            <person name="Gong T."/>
            <person name="Liu H."/>
            <person name="Zhang D."/>
            <person name="Fang L."/>
            <person name="Ye C."/>
            <person name="Zhang J."/>
            <person name="Hu W."/>
            <person name="Xu A."/>
            <person name="Ren Y."/>
            <person name="Zhang G."/>
            <person name="Bruford M.W."/>
            <person name="Li Q."/>
            <person name="Ma L."/>
            <person name="Guo Y."/>
            <person name="An N."/>
            <person name="Hu Y."/>
            <person name="Zheng Y."/>
            <person name="Shi Y."/>
            <person name="Li Z."/>
            <person name="Liu Q."/>
            <person name="Chen Y."/>
            <person name="Zhao J."/>
            <person name="Qu N."/>
            <person name="Zhao S."/>
            <person name="Tian F."/>
            <person name="Wang X."/>
            <person name="Wang H."/>
            <person name="Xu L."/>
            <person name="Liu X."/>
            <person name="Vinar T."/>
            <person name="Wang Y."/>
            <person name="Lam T.W."/>
            <person name="Yiu S.M."/>
            <person name="Liu S."/>
            <person name="Zhang H."/>
            <person name="Li D."/>
            <person name="Huang Y."/>
            <person name="Wang X."/>
            <person name="Yang G."/>
            <person name="Jiang Z."/>
            <person name="Wang J."/>
            <person name="Qin N."/>
            <person name="Li L."/>
            <person name="Li J."/>
            <person name="Bolund L."/>
            <person name="Kristiansen K."/>
            <person name="Wong G.K."/>
            <person name="Olson M."/>
            <person name="Zhang X."/>
            <person name="Li S."/>
            <person name="Yang H."/>
            <person name="Wang J."/>
            <person name="Wang J."/>
        </authorList>
    </citation>
    <scope>NUCLEOTIDE SEQUENCE [LARGE SCALE GENOMIC DNA]</scope>
</reference>
<dbReference type="Ensembl" id="ENSAMET00000020015.2">
    <property type="protein sequence ID" value="ENSAMEP00000019249.2"/>
    <property type="gene ID" value="ENSAMEG00000018214.2"/>
</dbReference>
<reference evidence="3" key="3">
    <citation type="submission" date="2025-09" db="UniProtKB">
        <authorList>
            <consortium name="Ensembl"/>
        </authorList>
    </citation>
    <scope>IDENTIFICATION</scope>
</reference>
<dbReference type="Pfam" id="PF23756">
    <property type="entry name" value="Beta-prop_HPS5"/>
    <property type="match status" value="1"/>
</dbReference>
<dbReference type="STRING" id="9646.ENSAMEP00000019249"/>
<dbReference type="InParanoid" id="G1MIR4"/>
<sequence>MAEPAQGKRDGLGQGRDPHSRREVRPPAQPAGQARTLKVYQPGGSDPSHAPAMRPQISREGARNPAHARRKRADVSSVPLSWPAAACGSAALAAGHLSAVPARLPRKRAPGSPRGPEPVPASSGRAGPTSPEGPPREPPGFPRCQVNIPFPARRSSVKTLAMASMSEPVTFREFCPLYYLLSAIPAKVQKGFRSLAVYLTALDASGDYIAVGSSTGMLYLYCRRFNQMKKYNFEGKTEPITVVKLLSCFDDLVAAGTASGRVAVFQLVSSLPGRNKQLRRFDVTGIHKNSITALAWSPNGMKLFSGDDKGKIVYSSLDLDQGVCNSHLVLEEPSSIVQLDYSQKVLLVSTLQRSLLFYTEENSVKQIGTQPRKSTGKFGACFIPGLCKQSDLTLYASRPGLRLWKADIHGTVQATFILKDVFAGGVKPFELYPRLESSNRGSCSLPEKHLGLVSCFFQEGWVLSWNEYSIYLLDTINQATIAGLEGSGDIVSVSCTENEIFFLKGDRNIIRISSRPEGLASIVRDGLEMPGCAEQAPGQRMEKPSGVPVSETRLRGSSVASSVASEPRSRSSSLNSTDSGSGLQAAPELGRGSQPASQRFSVISSEDFDQELVVKPLKVKKKRKKKTEGGSRNTCHSSLESTPCYEFLGDSPQSLNTDLLSMTSSLGSFVDRSSTESPDQESNLSGEVNGVLQENIDPEAFSVLEVPEPAPDVLNEGNGDRPGVPRCNRADDTEPHSGVWTTLLELREAVEGSDVTELREEPCPIDDGLNSRQSPCEEQDSSAEAQEAGDREPDDLQSTFSEVPFPDSTPVPPSLSWAPHAEQRLPGTGADEGSAEEPSKEQGFLTHMGGPSHLGSHPWHTVTDRDTGLKEMVALECDLGSVGGRLTPLVSALAAHTREPRLEQPSRDQVLTSSDEEDIYAHGLPSSSSETSVTELGGSRSLQDLSQLGTDDTGLLKSDQFAESWMGYSGPGYGILSLAVSEKYIWCLDYKGGLFCSALPGAGLRWQKFEDAVQQVAVSPSGALLWKIEQKSNRAFACGKVTIKGKRHWYEALPQAVFVALSDDTAWIIRTNGDLYLQTGLSVDRPCARAVKVDCPYPLSQVTARNSVVWALTEQRALLYREGVSSFCPEGEQWKCDIVSERQALEPVCITLGDQQTLWALDIRGNLWFRTGVVSKKPQGDDDHWWQVSITDYVVFDQCSLFQTIIHATHSVATAAQAPVEKVADKLRMAFWSQQLQCQPSLLGVNNSGVWISSGKNEFHVAKGNLIGTYWNNVVPRGTASATKWAFVLASTAPTKEGSSLWLCQSSKDLCSVSARNAQARPSTVQLPPDADMRAYAACHDALWALDSLGQVFIRTLSKSCPTGMHWTRLDLSQLGAIKLTSLACGNQHIWACDSRGGVYFRVGTQPLNPSLMLPAWIMIEPPVQPAGVTLVSIHSSPNDQMLWALDSRWNVHVRAGITEEMPVGTSWEHVPGLQACQLALSTRTVWARCPNGDLARRYGVTDKNPAGDYWKKIPGNVTCFTVTSSDELWAVGPPGYLLQRLTRTFSHSHGAPSSHATTPHPEDLEDEWEVI</sequence>
<accession>G1MIR4</accession>
<dbReference type="Gene3D" id="2.130.10.10">
    <property type="entry name" value="YVTN repeat-like/Quinoprotein amine dehydrogenase"/>
    <property type="match status" value="1"/>
</dbReference>
<reference evidence="3" key="2">
    <citation type="submission" date="2025-08" db="UniProtKB">
        <authorList>
            <consortium name="Ensembl"/>
        </authorList>
    </citation>
    <scope>IDENTIFICATION</scope>
</reference>
<proteinExistence type="predicted"/>
<dbReference type="PANTHER" id="PTHR23287:SF16">
    <property type="entry name" value="TECTONIN BETA-PROPELLER REPEAT-CONTAINING PROTEIN 2"/>
    <property type="match status" value="1"/>
</dbReference>
<organism evidence="3 4">
    <name type="scientific">Ailuropoda melanoleuca</name>
    <name type="common">Giant panda</name>
    <dbReference type="NCBI Taxonomy" id="9646"/>
    <lineage>
        <taxon>Eukaryota</taxon>
        <taxon>Metazoa</taxon>
        <taxon>Chordata</taxon>
        <taxon>Craniata</taxon>
        <taxon>Vertebrata</taxon>
        <taxon>Euteleostomi</taxon>
        <taxon>Mammalia</taxon>
        <taxon>Eutheria</taxon>
        <taxon>Laurasiatheria</taxon>
        <taxon>Carnivora</taxon>
        <taxon>Caniformia</taxon>
        <taxon>Ursidae</taxon>
        <taxon>Ailuropoda</taxon>
    </lineage>
</organism>
<feature type="region of interest" description="Disordered" evidence="1">
    <location>
        <begin position="709"/>
        <end position="738"/>
    </location>
</feature>
<feature type="region of interest" description="Disordered" evidence="1">
    <location>
        <begin position="530"/>
        <end position="602"/>
    </location>
</feature>
<dbReference type="InterPro" id="IPR056499">
    <property type="entry name" value="Beta-prop_HPS5-like"/>
</dbReference>
<dbReference type="InterPro" id="IPR001680">
    <property type="entry name" value="WD40_rpt"/>
</dbReference>
<feature type="region of interest" description="Disordered" evidence="1">
    <location>
        <begin position="1549"/>
        <end position="1572"/>
    </location>
</feature>
<evidence type="ECO:0000256" key="1">
    <source>
        <dbReference type="SAM" id="MobiDB-lite"/>
    </source>
</evidence>
<feature type="compositionally biased region" description="Pro residues" evidence="1">
    <location>
        <begin position="131"/>
        <end position="141"/>
    </location>
</feature>
<evidence type="ECO:0000259" key="2">
    <source>
        <dbReference type="Pfam" id="PF23756"/>
    </source>
</evidence>
<dbReference type="InterPro" id="IPR015943">
    <property type="entry name" value="WD40/YVTN_repeat-like_dom_sf"/>
</dbReference>
<feature type="region of interest" description="Disordered" evidence="1">
    <location>
        <begin position="104"/>
        <end position="143"/>
    </location>
</feature>
<dbReference type="PANTHER" id="PTHR23287">
    <property type="entry name" value="RUBY-EYE2-LIKE PROTEIN"/>
    <property type="match status" value="1"/>
</dbReference>
<dbReference type="SMART" id="SM00706">
    <property type="entry name" value="TECPR"/>
    <property type="match status" value="10"/>
</dbReference>
<feature type="region of interest" description="Disordered" evidence="1">
    <location>
        <begin position="751"/>
        <end position="861"/>
    </location>
</feature>
<dbReference type="SUPFAM" id="SSF50978">
    <property type="entry name" value="WD40 repeat-like"/>
    <property type="match status" value="1"/>
</dbReference>
<dbReference type="GeneTree" id="ENSGT00940000157283"/>
<feature type="region of interest" description="Disordered" evidence="1">
    <location>
        <begin position="1"/>
        <end position="78"/>
    </location>
</feature>
<dbReference type="GO" id="GO:0005737">
    <property type="term" value="C:cytoplasm"/>
    <property type="evidence" value="ECO:0007669"/>
    <property type="project" value="GOC"/>
</dbReference>
<dbReference type="Pfam" id="PF19193">
    <property type="entry name" value="Tectonin"/>
    <property type="match status" value="1"/>
</dbReference>
<dbReference type="InterPro" id="IPR036322">
    <property type="entry name" value="WD40_repeat_dom_sf"/>
</dbReference>
<dbReference type="GO" id="GO:0032527">
    <property type="term" value="P:protein exit from endoplasmic reticulum"/>
    <property type="evidence" value="ECO:0007669"/>
    <property type="project" value="Ensembl"/>
</dbReference>
<dbReference type="eggNOG" id="KOG3621">
    <property type="taxonomic scope" value="Eukaryota"/>
</dbReference>
<gene>
    <name evidence="3" type="primary">TECPR2</name>
</gene>
<feature type="region of interest" description="Disordered" evidence="1">
    <location>
        <begin position="619"/>
        <end position="640"/>
    </location>
</feature>
<feature type="compositionally biased region" description="Low complexity" evidence="1">
    <location>
        <begin position="555"/>
        <end position="581"/>
    </location>
</feature>
<feature type="compositionally biased region" description="Polar residues" evidence="1">
    <location>
        <begin position="630"/>
        <end position="640"/>
    </location>
</feature>
<dbReference type="InterPro" id="IPR006624">
    <property type="entry name" value="Beta-propeller_rpt_TECPR"/>
</dbReference>
<dbReference type="SMART" id="SM00320">
    <property type="entry name" value="WD40"/>
    <property type="match status" value="3"/>
</dbReference>
<dbReference type="Pfam" id="PF06462">
    <property type="entry name" value="Hyd_WA"/>
    <property type="match status" value="2"/>
</dbReference>
<dbReference type="HOGENOM" id="CLU_005841_0_0_1"/>
<feature type="compositionally biased region" description="Basic and acidic residues" evidence="1">
    <location>
        <begin position="751"/>
        <end position="762"/>
    </location>
</feature>
<keyword evidence="4" id="KW-1185">Reference proteome</keyword>
<dbReference type="eggNOG" id="KOG3669">
    <property type="taxonomic scope" value="Eukaryota"/>
</dbReference>
<protein>
    <submittedName>
        <fullName evidence="3">Tectonin beta-propeller repeat containing 2</fullName>
    </submittedName>
</protein>
<name>G1MIR4_AILME</name>
<evidence type="ECO:0000313" key="3">
    <source>
        <dbReference type="Ensembl" id="ENSAMEP00000019249.2"/>
    </source>
</evidence>
<feature type="compositionally biased region" description="Basic and acidic residues" evidence="1">
    <location>
        <begin position="1"/>
        <end position="25"/>
    </location>
</feature>
<dbReference type="Proteomes" id="UP000008912">
    <property type="component" value="Unassembled WGS sequence"/>
</dbReference>
<evidence type="ECO:0000313" key="4">
    <source>
        <dbReference type="Proteomes" id="UP000008912"/>
    </source>
</evidence>
<feature type="domain" description="HPS5-like beta-propeller" evidence="2">
    <location>
        <begin position="197"/>
        <end position="506"/>
    </location>
</feature>